<dbReference type="RefSeq" id="XP_019913254.1">
    <property type="nucleotide sequence ID" value="XM_020057443.1"/>
</dbReference>
<reference evidence="4" key="1">
    <citation type="submission" date="2016-06" db="EMBL/GenBank/DDBJ databases">
        <title>First high quality genome sequence of Plasmodium coatneyi using continuous long reads from single molecule, real-time sequencing.</title>
        <authorList>
            <person name="Chien J.-T."/>
            <person name="Pakala S.B."/>
            <person name="Geraldo J.A."/>
            <person name="Lapp S.A."/>
            <person name="Barnwell J.W."/>
            <person name="Kissinger J.C."/>
            <person name="Galinski M.R."/>
            <person name="Humphrey J.C."/>
        </authorList>
    </citation>
    <scope>NUCLEOTIDE SEQUENCE [LARGE SCALE GENOMIC DNA]</scope>
    <source>
        <strain evidence="4">Hackeri</strain>
    </source>
</reference>
<sequence>MDNILDGAGNDTGICSKLGNNMDFEKELCKILLRIYFWMDGFEQKHEAGMKNSTGYFQWKEREKKENETEEEWKLQLYYRCLLGRITMMSMLGTHCSMEKVLPIVEGGVVDWRKSHGRSPGSGNELCKGVDLQSLKLGKGLIWEKYFAFLGKRRKRYRRAYQVRGLTLQEQIMYHVDQDGTHGYTLVKERKPRSMPIKRRKKRGVRHRPGRRGGVRRRMIIDIHLEVLNECQRENLHSTKEDFFEILVQEFMGREFMKEEKLPKEQIPSSDSGFREGRLSS</sequence>
<feature type="region of interest" description="Disordered" evidence="1">
    <location>
        <begin position="192"/>
        <end position="211"/>
    </location>
</feature>
<dbReference type="Proteomes" id="UP000092716">
    <property type="component" value="Chromosome 4"/>
</dbReference>
<organism evidence="3 4">
    <name type="scientific">Plasmodium coatneyi</name>
    <dbReference type="NCBI Taxonomy" id="208452"/>
    <lineage>
        <taxon>Eukaryota</taxon>
        <taxon>Sar</taxon>
        <taxon>Alveolata</taxon>
        <taxon>Apicomplexa</taxon>
        <taxon>Aconoidasida</taxon>
        <taxon>Haemosporida</taxon>
        <taxon>Plasmodiidae</taxon>
        <taxon>Plasmodium</taxon>
    </lineage>
</organism>
<dbReference type="EMBL" id="CP016242">
    <property type="protein sequence ID" value="ANQ06559.1"/>
    <property type="molecule type" value="Genomic_DNA"/>
</dbReference>
<dbReference type="InterPro" id="IPR024288">
    <property type="entry name" value="SICA_C"/>
</dbReference>
<accession>A0A1B1DV99</accession>
<dbReference type="GeneID" id="30907356"/>
<evidence type="ECO:0000256" key="1">
    <source>
        <dbReference type="SAM" id="MobiDB-lite"/>
    </source>
</evidence>
<proteinExistence type="predicted"/>
<evidence type="ECO:0000313" key="4">
    <source>
        <dbReference type="Proteomes" id="UP000092716"/>
    </source>
</evidence>
<dbReference type="Pfam" id="PF12879">
    <property type="entry name" value="SICA_C"/>
    <property type="match status" value="1"/>
</dbReference>
<dbReference type="KEGG" id="pcot:PCOAH_00006330"/>
<evidence type="ECO:0000259" key="2">
    <source>
        <dbReference type="Pfam" id="PF12879"/>
    </source>
</evidence>
<keyword evidence="4" id="KW-1185">Reference proteome</keyword>
<name>A0A1B1DV99_9APIC</name>
<evidence type="ECO:0000313" key="3">
    <source>
        <dbReference type="EMBL" id="ANQ06559.1"/>
    </source>
</evidence>
<dbReference type="AlphaFoldDB" id="A0A1B1DV99"/>
<gene>
    <name evidence="3" type="ORF">PCOAH_00006330</name>
</gene>
<feature type="region of interest" description="Disordered" evidence="1">
    <location>
        <begin position="259"/>
        <end position="281"/>
    </location>
</feature>
<dbReference type="OrthoDB" id="376328at2759"/>
<protein>
    <submittedName>
        <fullName evidence="3">SICA antigen</fullName>
    </submittedName>
</protein>
<feature type="domain" description="Schizont-infected cell agglutination C-terminal" evidence="2">
    <location>
        <begin position="145"/>
        <end position="267"/>
    </location>
</feature>
<dbReference type="VEuPathDB" id="PlasmoDB:PCOAH_00006330"/>